<dbReference type="InterPro" id="IPR005302">
    <property type="entry name" value="MoCF_Sase_C"/>
</dbReference>
<sequence>MQTQTIQLINLAIGKPKEMRYGSEEKVLNTAIQKEMVKEAYLMKEGFIGDGVADLVNHGGLDRAVCFYPAEHYSFWEADYGKTLDSAAFGENITISGLDERTICIGDILQIGEATVQITEGRVPCKTIDRRTGMEKQFKKMIETGYTGYFGKVLKEGKVRSDDSISIISRNEDEVTVYKAHQIYFRQIVDEEALQQLITNPSLSDNWLQHLKRLLKGES</sequence>
<dbReference type="RefSeq" id="WP_137743933.1">
    <property type="nucleotide sequence ID" value="NZ_BORC01000003.1"/>
</dbReference>
<evidence type="ECO:0000313" key="3">
    <source>
        <dbReference type="Proteomes" id="UP000682111"/>
    </source>
</evidence>
<dbReference type="InterPro" id="IPR005163">
    <property type="entry name" value="Tri_helical_YiiM-like"/>
</dbReference>
<dbReference type="Gene3D" id="2.40.33.20">
    <property type="entry name" value="PK beta-barrel domain-like"/>
    <property type="match status" value="1"/>
</dbReference>
<dbReference type="GO" id="GO:0030170">
    <property type="term" value="F:pyridoxal phosphate binding"/>
    <property type="evidence" value="ECO:0007669"/>
    <property type="project" value="InterPro"/>
</dbReference>
<comment type="caution">
    <text evidence="2">The sequence shown here is derived from an EMBL/GenBank/DDBJ whole genome shotgun (WGS) entry which is preliminary data.</text>
</comment>
<keyword evidence="3" id="KW-1185">Reference proteome</keyword>
<feature type="domain" description="MOSC" evidence="1">
    <location>
        <begin position="34"/>
        <end position="168"/>
    </location>
</feature>
<reference evidence="2" key="1">
    <citation type="submission" date="2021-03" db="EMBL/GenBank/DDBJ databases">
        <title>Antimicrobial resistance genes in bacteria isolated from Japanese honey, and their potential for conferring macrolide and lincosamide resistance in the American foulbrood pathogen Paenibacillus larvae.</title>
        <authorList>
            <person name="Okamoto M."/>
            <person name="Kumagai M."/>
            <person name="Kanamori H."/>
            <person name="Takamatsu D."/>
        </authorList>
    </citation>
    <scope>NUCLEOTIDE SEQUENCE</scope>
    <source>
        <strain evidence="2">J27TS8</strain>
    </source>
</reference>
<name>A0A919WIG9_9BACI</name>
<dbReference type="GO" id="GO:0030151">
    <property type="term" value="F:molybdenum ion binding"/>
    <property type="evidence" value="ECO:0007669"/>
    <property type="project" value="InterPro"/>
</dbReference>
<evidence type="ECO:0000313" key="2">
    <source>
        <dbReference type="EMBL" id="GIN62327.1"/>
    </source>
</evidence>
<dbReference type="Pfam" id="PF03473">
    <property type="entry name" value="MOSC"/>
    <property type="match status" value="1"/>
</dbReference>
<organism evidence="2 3">
    <name type="scientific">Robertmurraya siralis</name>
    <dbReference type="NCBI Taxonomy" id="77777"/>
    <lineage>
        <taxon>Bacteria</taxon>
        <taxon>Bacillati</taxon>
        <taxon>Bacillota</taxon>
        <taxon>Bacilli</taxon>
        <taxon>Bacillales</taxon>
        <taxon>Bacillaceae</taxon>
        <taxon>Robertmurraya</taxon>
    </lineage>
</organism>
<gene>
    <name evidence="2" type="ORF">J27TS8_23200</name>
</gene>
<accession>A0A919WIG9</accession>
<dbReference type="PANTHER" id="PTHR30212">
    <property type="entry name" value="PROTEIN YIIM"/>
    <property type="match status" value="1"/>
</dbReference>
<dbReference type="AlphaFoldDB" id="A0A919WIG9"/>
<dbReference type="OrthoDB" id="9786134at2"/>
<dbReference type="PROSITE" id="PS51340">
    <property type="entry name" value="MOSC"/>
    <property type="match status" value="1"/>
</dbReference>
<dbReference type="Pfam" id="PF03475">
    <property type="entry name" value="YiiM_3-alpha"/>
    <property type="match status" value="1"/>
</dbReference>
<evidence type="ECO:0000259" key="1">
    <source>
        <dbReference type="PROSITE" id="PS51340"/>
    </source>
</evidence>
<protein>
    <submittedName>
        <fullName evidence="2">Sulfurase</fullName>
    </submittedName>
</protein>
<dbReference type="InterPro" id="IPR011037">
    <property type="entry name" value="Pyrv_Knase-like_insert_dom_sf"/>
</dbReference>
<dbReference type="GO" id="GO:0003824">
    <property type="term" value="F:catalytic activity"/>
    <property type="evidence" value="ECO:0007669"/>
    <property type="project" value="InterPro"/>
</dbReference>
<dbReference type="InterPro" id="IPR052353">
    <property type="entry name" value="Benzoxazolinone_Detox_Enz"/>
</dbReference>
<dbReference type="EMBL" id="BORC01000003">
    <property type="protein sequence ID" value="GIN62327.1"/>
    <property type="molecule type" value="Genomic_DNA"/>
</dbReference>
<dbReference type="SUPFAM" id="SSF50800">
    <property type="entry name" value="PK beta-barrel domain-like"/>
    <property type="match status" value="1"/>
</dbReference>
<dbReference type="Proteomes" id="UP000682111">
    <property type="component" value="Unassembled WGS sequence"/>
</dbReference>
<dbReference type="PANTHER" id="PTHR30212:SF2">
    <property type="entry name" value="PROTEIN YIIM"/>
    <property type="match status" value="1"/>
</dbReference>
<proteinExistence type="predicted"/>